<evidence type="ECO:0000256" key="2">
    <source>
        <dbReference type="ARBA" id="ARBA00004448"/>
    </source>
</evidence>
<feature type="transmembrane region" description="Helical" evidence="19">
    <location>
        <begin position="74"/>
        <end position="93"/>
    </location>
</feature>
<feature type="transmembrane region" description="Helical" evidence="19">
    <location>
        <begin position="216"/>
        <end position="232"/>
    </location>
</feature>
<evidence type="ECO:0000256" key="10">
    <source>
        <dbReference type="ARBA" id="ARBA00022967"/>
    </source>
</evidence>
<evidence type="ECO:0000256" key="1">
    <source>
        <dbReference type="ARBA" id="ARBA00003257"/>
    </source>
</evidence>
<evidence type="ECO:0000256" key="4">
    <source>
        <dbReference type="ARBA" id="ARBA00012944"/>
    </source>
</evidence>
<dbReference type="PANTHER" id="PTHR46552:SF1">
    <property type="entry name" value="NADH-UBIQUINONE OXIDOREDUCTASE CHAIN 2"/>
    <property type="match status" value="1"/>
</dbReference>
<evidence type="ECO:0000256" key="5">
    <source>
        <dbReference type="ARBA" id="ARBA00021008"/>
    </source>
</evidence>
<dbReference type="EC" id="7.1.1.2" evidence="4"/>
<keyword evidence="9" id="KW-0999">Mitochondrion inner membrane</keyword>
<keyword evidence="16 19" id="KW-0472">Membrane</keyword>
<keyword evidence="6" id="KW-0813">Transport</keyword>
<evidence type="ECO:0000256" key="13">
    <source>
        <dbReference type="ARBA" id="ARBA00023027"/>
    </source>
</evidence>
<keyword evidence="11" id="KW-0249">Electron transport</keyword>
<evidence type="ECO:0000256" key="11">
    <source>
        <dbReference type="ARBA" id="ARBA00022982"/>
    </source>
</evidence>
<evidence type="ECO:0000256" key="8">
    <source>
        <dbReference type="ARBA" id="ARBA00022692"/>
    </source>
</evidence>
<keyword evidence="10" id="KW-1278">Translocase</keyword>
<evidence type="ECO:0000256" key="6">
    <source>
        <dbReference type="ARBA" id="ARBA00022448"/>
    </source>
</evidence>
<evidence type="ECO:0000256" key="15">
    <source>
        <dbReference type="ARBA" id="ARBA00023128"/>
    </source>
</evidence>
<keyword evidence="15 20" id="KW-0496">Mitochondrion</keyword>
<comment type="catalytic activity">
    <reaction evidence="18">
        <text>a ubiquinone + NADH + 5 H(+)(in) = a ubiquinol + NAD(+) + 4 H(+)(out)</text>
        <dbReference type="Rhea" id="RHEA:29091"/>
        <dbReference type="Rhea" id="RHEA-COMP:9565"/>
        <dbReference type="Rhea" id="RHEA-COMP:9566"/>
        <dbReference type="ChEBI" id="CHEBI:15378"/>
        <dbReference type="ChEBI" id="CHEBI:16389"/>
        <dbReference type="ChEBI" id="CHEBI:17976"/>
        <dbReference type="ChEBI" id="CHEBI:57540"/>
        <dbReference type="ChEBI" id="CHEBI:57945"/>
        <dbReference type="EC" id="7.1.1.2"/>
    </reaction>
</comment>
<evidence type="ECO:0000256" key="3">
    <source>
        <dbReference type="ARBA" id="ARBA00007012"/>
    </source>
</evidence>
<evidence type="ECO:0000256" key="12">
    <source>
        <dbReference type="ARBA" id="ARBA00022989"/>
    </source>
</evidence>
<feature type="transmembrane region" description="Helical" evidence="19">
    <location>
        <begin position="252"/>
        <end position="275"/>
    </location>
</feature>
<reference evidence="20" key="1">
    <citation type="submission" date="2015-06" db="EMBL/GenBank/DDBJ databases">
        <title>High-throughput detection of wild bee species with mitogenome skimming and resequencing (mt-S/R).</title>
        <authorList>
            <person name="Tang M."/>
            <person name="Hardman C."/>
            <person name="Ji Y."/>
            <person name="Meng G."/>
            <person name="Liu S."/>
            <person name="Tan M."/>
            <person name="Yang S."/>
            <person name="Yang C."/>
            <person name="Moss E."/>
            <person name="Nevard T."/>
            <person name="Potts S.G."/>
            <person name="Zhou X."/>
            <person name="Yu D.W."/>
        </authorList>
    </citation>
    <scope>NUCLEOTIDE SEQUENCE</scope>
</reference>
<feature type="transmembrane region" description="Helical" evidence="19">
    <location>
        <begin position="177"/>
        <end position="195"/>
    </location>
</feature>
<organism evidence="20">
    <name type="scientific">Lasioglossum punctatissimum</name>
    <dbReference type="NCBI Taxonomy" id="1040140"/>
    <lineage>
        <taxon>Eukaryota</taxon>
        <taxon>Metazoa</taxon>
        <taxon>Ecdysozoa</taxon>
        <taxon>Arthropoda</taxon>
        <taxon>Hexapoda</taxon>
        <taxon>Insecta</taxon>
        <taxon>Pterygota</taxon>
        <taxon>Neoptera</taxon>
        <taxon>Endopterygota</taxon>
        <taxon>Hymenoptera</taxon>
        <taxon>Apocrita</taxon>
        <taxon>Aculeata</taxon>
        <taxon>Apoidea</taxon>
        <taxon>Anthophila</taxon>
        <taxon>Halictidae</taxon>
        <taxon>Halictinae</taxon>
        <taxon>Halictini</taxon>
        <taxon>Lasioglossum</taxon>
        <taxon>Dialictus</taxon>
    </lineage>
</organism>
<evidence type="ECO:0000313" key="20">
    <source>
        <dbReference type="EMBL" id="ALO64341.1"/>
    </source>
</evidence>
<protein>
    <recommendedName>
        <fullName evidence="5">NADH-ubiquinone oxidoreductase chain 2</fullName>
        <ecNumber evidence="4">7.1.1.2</ecNumber>
    </recommendedName>
    <alternativeName>
        <fullName evidence="17">NADH dehydrogenase subunit 2</fullName>
    </alternativeName>
</protein>
<evidence type="ECO:0000256" key="14">
    <source>
        <dbReference type="ARBA" id="ARBA00023075"/>
    </source>
</evidence>
<dbReference type="InterPro" id="IPR050175">
    <property type="entry name" value="Complex_I_Subunit_2"/>
</dbReference>
<keyword evidence="13" id="KW-0520">NAD</keyword>
<gene>
    <name evidence="20" type="primary">ND2</name>
</gene>
<keyword evidence="12 19" id="KW-1133">Transmembrane helix</keyword>
<evidence type="ECO:0000256" key="16">
    <source>
        <dbReference type="ARBA" id="ARBA00023136"/>
    </source>
</evidence>
<feature type="transmembrane region" description="Helical" evidence="19">
    <location>
        <begin position="105"/>
        <end position="123"/>
    </location>
</feature>
<keyword evidence="14" id="KW-0830">Ubiquinone</keyword>
<evidence type="ECO:0000256" key="7">
    <source>
        <dbReference type="ARBA" id="ARBA00022660"/>
    </source>
</evidence>
<dbReference type="EMBL" id="KT164603">
    <property type="protein sequence ID" value="ALO64341.1"/>
    <property type="molecule type" value="Genomic_DNA"/>
</dbReference>
<evidence type="ECO:0000256" key="17">
    <source>
        <dbReference type="ARBA" id="ARBA00031028"/>
    </source>
</evidence>
<proteinExistence type="inferred from homology"/>
<name>A0A0S2LSB9_9HYME</name>
<dbReference type="PANTHER" id="PTHR46552">
    <property type="entry name" value="NADH-UBIQUINONE OXIDOREDUCTASE CHAIN 2"/>
    <property type="match status" value="1"/>
</dbReference>
<evidence type="ECO:0000256" key="9">
    <source>
        <dbReference type="ARBA" id="ARBA00022792"/>
    </source>
</evidence>
<accession>A0A0S2LSB9</accession>
<dbReference type="GO" id="GO:0008137">
    <property type="term" value="F:NADH dehydrogenase (ubiquinone) activity"/>
    <property type="evidence" value="ECO:0007669"/>
    <property type="project" value="UniProtKB-EC"/>
</dbReference>
<dbReference type="GO" id="GO:0005743">
    <property type="term" value="C:mitochondrial inner membrane"/>
    <property type="evidence" value="ECO:0007669"/>
    <property type="project" value="UniProtKB-SubCell"/>
</dbReference>
<dbReference type="AlphaFoldDB" id="A0A0S2LSB9"/>
<keyword evidence="8 19" id="KW-0812">Transmembrane</keyword>
<geneLocation type="mitochondrion" evidence="20"/>
<comment type="subcellular location">
    <subcellularLocation>
        <location evidence="2">Mitochondrion inner membrane</location>
        <topology evidence="2">Multi-pass membrane protein</topology>
    </subcellularLocation>
</comment>
<feature type="transmembrane region" description="Helical" evidence="19">
    <location>
        <begin position="12"/>
        <end position="36"/>
    </location>
</feature>
<comment type="function">
    <text evidence="1">Core subunit of the mitochondrial membrane respiratory chain NADH dehydrogenase (Complex I) that is believed to belong to the minimal assembly required for catalysis. Complex I functions in the transfer of electrons from NADH to the respiratory chain. The immediate electron acceptor for the enzyme is believed to be ubiquinone.</text>
</comment>
<sequence length="319" mass="38363">MYTLLMIMCLLSIYTTNLFFLWMFLEILSMSFVIYLNMNSIKIYSIMYYMIANISSTLIMISILSQFHLMDINITLLFSLWLKLGMFPLNNWMNLLMKNINYNSLMLLLTLMKVIPLLMFMYFIKFNTYIFTLMLIMMIPPVIFSLNTSSYPMLMNYSSMYNIPLILIFNFTNNTLVMTYMISYITSTFYVLFFLNSHTVYYKNSLNLNINKNHKIFINLMMFIYAQFPPFFTFTMKWNLISYTLKTNNNFILASMMMIMCSLIITFSYLNFNNYNYYLNHLKIGHKINIKMKNNFMLKLMLNITFLSLTLVFSYMYMY</sequence>
<feature type="transmembrane region" description="Helical" evidence="19">
    <location>
        <begin position="48"/>
        <end position="68"/>
    </location>
</feature>
<dbReference type="GO" id="GO:0006120">
    <property type="term" value="P:mitochondrial electron transport, NADH to ubiquinone"/>
    <property type="evidence" value="ECO:0007669"/>
    <property type="project" value="TreeGrafter"/>
</dbReference>
<keyword evidence="7" id="KW-0679">Respiratory chain</keyword>
<comment type="similarity">
    <text evidence="3">Belongs to the complex I subunit 2 family.</text>
</comment>
<feature type="transmembrane region" description="Helical" evidence="19">
    <location>
        <begin position="129"/>
        <end position="147"/>
    </location>
</feature>
<feature type="transmembrane region" description="Helical" evidence="19">
    <location>
        <begin position="296"/>
        <end position="318"/>
    </location>
</feature>
<evidence type="ECO:0000256" key="19">
    <source>
        <dbReference type="SAM" id="Phobius"/>
    </source>
</evidence>
<evidence type="ECO:0000256" key="18">
    <source>
        <dbReference type="ARBA" id="ARBA00049551"/>
    </source>
</evidence>